<reference evidence="1" key="1">
    <citation type="submission" date="2020-05" db="EMBL/GenBank/DDBJ databases">
        <title>Phylogenomic resolution of chytrid fungi.</title>
        <authorList>
            <person name="Stajich J.E."/>
            <person name="Amses K."/>
            <person name="Simmons R."/>
            <person name="Seto K."/>
            <person name="Myers J."/>
            <person name="Bonds A."/>
            <person name="Quandt C.A."/>
            <person name="Barry K."/>
            <person name="Liu P."/>
            <person name="Grigoriev I."/>
            <person name="Longcore J.E."/>
            <person name="James T.Y."/>
        </authorList>
    </citation>
    <scope>NUCLEOTIDE SEQUENCE</scope>
    <source>
        <strain evidence="1">JEL0513</strain>
    </source>
</reference>
<name>A0AAD5SL63_9FUNG</name>
<dbReference type="AlphaFoldDB" id="A0AAD5SL63"/>
<sequence length="60" mass="6825">MFPYFVSTLVCSVKWTSGTRVLTATESSYEKLKSPRTILRNKLSPAMIQLEASRFPEIDV</sequence>
<accession>A0AAD5SL63</accession>
<organism evidence="1 2">
    <name type="scientific">Physocladia obscura</name>
    <dbReference type="NCBI Taxonomy" id="109957"/>
    <lineage>
        <taxon>Eukaryota</taxon>
        <taxon>Fungi</taxon>
        <taxon>Fungi incertae sedis</taxon>
        <taxon>Chytridiomycota</taxon>
        <taxon>Chytridiomycota incertae sedis</taxon>
        <taxon>Chytridiomycetes</taxon>
        <taxon>Chytridiales</taxon>
        <taxon>Chytriomycetaceae</taxon>
        <taxon>Physocladia</taxon>
    </lineage>
</organism>
<keyword evidence="2" id="KW-1185">Reference proteome</keyword>
<dbReference type="EMBL" id="JADGJH010005860">
    <property type="protein sequence ID" value="KAJ3078991.1"/>
    <property type="molecule type" value="Genomic_DNA"/>
</dbReference>
<evidence type="ECO:0000313" key="1">
    <source>
        <dbReference type="EMBL" id="KAJ3078991.1"/>
    </source>
</evidence>
<dbReference type="Proteomes" id="UP001211907">
    <property type="component" value="Unassembled WGS sequence"/>
</dbReference>
<protein>
    <submittedName>
        <fullName evidence="1">Uncharacterized protein</fullName>
    </submittedName>
</protein>
<comment type="caution">
    <text evidence="1">The sequence shown here is derived from an EMBL/GenBank/DDBJ whole genome shotgun (WGS) entry which is preliminary data.</text>
</comment>
<evidence type="ECO:0000313" key="2">
    <source>
        <dbReference type="Proteomes" id="UP001211907"/>
    </source>
</evidence>
<feature type="non-terminal residue" evidence="1">
    <location>
        <position position="60"/>
    </location>
</feature>
<proteinExistence type="predicted"/>
<gene>
    <name evidence="1" type="ORF">HK100_010542</name>
</gene>